<feature type="transmembrane region" description="Helical" evidence="6">
    <location>
        <begin position="189"/>
        <end position="214"/>
    </location>
</feature>
<evidence type="ECO:0000256" key="5">
    <source>
        <dbReference type="ARBA" id="ARBA00023136"/>
    </source>
</evidence>
<protein>
    <submittedName>
        <fullName evidence="7">Putative membrane protein</fullName>
    </submittedName>
</protein>
<dbReference type="InterPro" id="IPR019108">
    <property type="entry name" value="Caa3_assmbl_CtaG-rel"/>
</dbReference>
<feature type="transmembrane region" description="Helical" evidence="6">
    <location>
        <begin position="50"/>
        <end position="71"/>
    </location>
</feature>
<dbReference type="RefSeq" id="WP_221449264.1">
    <property type="nucleotide sequence ID" value="NZ_JACHJW010000001.1"/>
</dbReference>
<organism evidence="7 8">
    <name type="scientific">Micromonospora polyrhachis</name>
    <dbReference type="NCBI Taxonomy" id="1282883"/>
    <lineage>
        <taxon>Bacteria</taxon>
        <taxon>Bacillati</taxon>
        <taxon>Actinomycetota</taxon>
        <taxon>Actinomycetes</taxon>
        <taxon>Micromonosporales</taxon>
        <taxon>Micromonosporaceae</taxon>
        <taxon>Micromonospora</taxon>
    </lineage>
</organism>
<gene>
    <name evidence="7" type="ORF">FHR38_006309</name>
</gene>
<evidence type="ECO:0000256" key="6">
    <source>
        <dbReference type="SAM" id="Phobius"/>
    </source>
</evidence>
<dbReference type="AlphaFoldDB" id="A0A7W7SXS0"/>
<dbReference type="Pfam" id="PF09678">
    <property type="entry name" value="Caa3_CtaG"/>
    <property type="match status" value="1"/>
</dbReference>
<name>A0A7W7SXS0_9ACTN</name>
<evidence type="ECO:0000256" key="3">
    <source>
        <dbReference type="ARBA" id="ARBA00022692"/>
    </source>
</evidence>
<feature type="transmembrane region" description="Helical" evidence="6">
    <location>
        <begin position="83"/>
        <end position="103"/>
    </location>
</feature>
<keyword evidence="2" id="KW-1003">Cell membrane</keyword>
<evidence type="ECO:0000256" key="4">
    <source>
        <dbReference type="ARBA" id="ARBA00022989"/>
    </source>
</evidence>
<evidence type="ECO:0000256" key="1">
    <source>
        <dbReference type="ARBA" id="ARBA00004651"/>
    </source>
</evidence>
<comment type="caution">
    <text evidence="7">The sequence shown here is derived from an EMBL/GenBank/DDBJ whole genome shotgun (WGS) entry which is preliminary data.</text>
</comment>
<accession>A0A7W7SXS0</accession>
<evidence type="ECO:0000313" key="8">
    <source>
        <dbReference type="Proteomes" id="UP000578819"/>
    </source>
</evidence>
<feature type="transmembrane region" description="Helical" evidence="6">
    <location>
        <begin position="157"/>
        <end position="177"/>
    </location>
</feature>
<reference evidence="7 8" key="1">
    <citation type="submission" date="2020-08" db="EMBL/GenBank/DDBJ databases">
        <title>Sequencing the genomes of 1000 actinobacteria strains.</title>
        <authorList>
            <person name="Klenk H.-P."/>
        </authorList>
    </citation>
    <scope>NUCLEOTIDE SEQUENCE [LARGE SCALE GENOMIC DNA]</scope>
    <source>
        <strain evidence="7 8">DSM 45886</strain>
    </source>
</reference>
<keyword evidence="8" id="KW-1185">Reference proteome</keyword>
<proteinExistence type="predicted"/>
<dbReference type="Proteomes" id="UP000578819">
    <property type="component" value="Unassembled WGS sequence"/>
</dbReference>
<sequence>MSIVLAHSASEPSGLDWLPVLLSIFATMAYLVAAARAGRTPTGWSPLRTAAFVTGMVLLAVALSPTMAARAHHDIRVHMVQHLFVGMYAPLAITLAAPVTLLLRSAPLGSRRRVAAILRNRSLHLLGHPLTALLLNIGGLYLIYLTPLYALATTNETAHIAVHVHVLAAGYLFTWSIAGPDPAPRRPGLAVRLTVLVVAGAAHSALAKLLYAQASHWPAGVTISPVATRDAAQLMYYGGDLAEVLLAVALFAAWYRRRARRVTAVPGEVATPA</sequence>
<keyword evidence="3 6" id="KW-0812">Transmembrane</keyword>
<comment type="subcellular location">
    <subcellularLocation>
        <location evidence="1">Cell membrane</location>
        <topology evidence="1">Multi-pass membrane protein</topology>
    </subcellularLocation>
</comment>
<feature type="transmembrane region" description="Helical" evidence="6">
    <location>
        <begin position="20"/>
        <end position="38"/>
    </location>
</feature>
<feature type="transmembrane region" description="Helical" evidence="6">
    <location>
        <begin position="123"/>
        <end position="145"/>
    </location>
</feature>
<evidence type="ECO:0000313" key="7">
    <source>
        <dbReference type="EMBL" id="MBB4962576.1"/>
    </source>
</evidence>
<feature type="transmembrane region" description="Helical" evidence="6">
    <location>
        <begin position="234"/>
        <end position="255"/>
    </location>
</feature>
<keyword evidence="4 6" id="KW-1133">Transmembrane helix</keyword>
<dbReference type="GO" id="GO:0005886">
    <property type="term" value="C:plasma membrane"/>
    <property type="evidence" value="ECO:0007669"/>
    <property type="project" value="UniProtKB-SubCell"/>
</dbReference>
<dbReference type="EMBL" id="JACHJW010000001">
    <property type="protein sequence ID" value="MBB4962576.1"/>
    <property type="molecule type" value="Genomic_DNA"/>
</dbReference>
<evidence type="ECO:0000256" key="2">
    <source>
        <dbReference type="ARBA" id="ARBA00022475"/>
    </source>
</evidence>
<keyword evidence="5 6" id="KW-0472">Membrane</keyword>